<protein>
    <submittedName>
        <fullName evidence="7">CoA-binding protein</fullName>
    </submittedName>
</protein>
<dbReference type="SUPFAM" id="SSF52210">
    <property type="entry name" value="Succinyl-CoA synthetase domains"/>
    <property type="match status" value="2"/>
</dbReference>
<dbReference type="Pfam" id="PF19045">
    <property type="entry name" value="Ligase_CoA_2"/>
    <property type="match status" value="1"/>
</dbReference>
<dbReference type="InterPro" id="IPR016102">
    <property type="entry name" value="Succinyl-CoA_synth-like"/>
</dbReference>
<dbReference type="EMBL" id="NJIH01000003">
    <property type="protein sequence ID" value="OWT63758.1"/>
    <property type="molecule type" value="Genomic_DNA"/>
</dbReference>
<dbReference type="PANTHER" id="PTHR43334">
    <property type="entry name" value="ACETATE--COA LIGASE [ADP-FORMING]"/>
    <property type="match status" value="1"/>
</dbReference>
<dbReference type="Pfam" id="PF13549">
    <property type="entry name" value="ATP-grasp_5"/>
    <property type="match status" value="1"/>
</dbReference>
<dbReference type="InterPro" id="IPR036291">
    <property type="entry name" value="NAD(P)-bd_dom_sf"/>
</dbReference>
<evidence type="ECO:0000313" key="8">
    <source>
        <dbReference type="Proteomes" id="UP000214603"/>
    </source>
</evidence>
<dbReference type="GO" id="GO:0005524">
    <property type="term" value="F:ATP binding"/>
    <property type="evidence" value="ECO:0007669"/>
    <property type="project" value="UniProtKB-UniRule"/>
</dbReference>
<dbReference type="InterPro" id="IPR032875">
    <property type="entry name" value="Succ_CoA_lig_flav_dom"/>
</dbReference>
<dbReference type="InterPro" id="IPR043938">
    <property type="entry name" value="Ligase_CoA_dom"/>
</dbReference>
<dbReference type="SUPFAM" id="SSF51735">
    <property type="entry name" value="NAD(P)-binding Rossmann-fold domains"/>
    <property type="match status" value="1"/>
</dbReference>
<dbReference type="PROSITE" id="PS50975">
    <property type="entry name" value="ATP_GRASP"/>
    <property type="match status" value="1"/>
</dbReference>
<keyword evidence="8" id="KW-1185">Reference proteome</keyword>
<evidence type="ECO:0000313" key="7">
    <source>
        <dbReference type="EMBL" id="OWT63758.1"/>
    </source>
</evidence>
<reference evidence="8" key="1">
    <citation type="submission" date="2017-06" db="EMBL/GenBank/DDBJ databases">
        <title>Herbaspirillum phytohormonus sp. nov., isolated from the root nodule of Robinia pseudoacacia in lead-zinc mine.</title>
        <authorList>
            <person name="Fan M."/>
            <person name="Lin Y."/>
        </authorList>
    </citation>
    <scope>NUCLEOTIDE SEQUENCE [LARGE SCALE GENOMIC DNA]</scope>
    <source>
        <strain evidence="8">SC-089</strain>
    </source>
</reference>
<gene>
    <name evidence="7" type="ORF">CEY11_05435</name>
</gene>
<dbReference type="InterPro" id="IPR011761">
    <property type="entry name" value="ATP-grasp"/>
</dbReference>
<dbReference type="FunFam" id="3.30.1490.20:FF:000020">
    <property type="entry name" value="Protein lysine acetyltransferase"/>
    <property type="match status" value="1"/>
</dbReference>
<evidence type="ECO:0000256" key="1">
    <source>
        <dbReference type="ARBA" id="ARBA00022598"/>
    </source>
</evidence>
<accession>A0A225MRD9</accession>
<dbReference type="SUPFAM" id="SSF56059">
    <property type="entry name" value="Glutathione synthetase ATP-binding domain-like"/>
    <property type="match status" value="1"/>
</dbReference>
<feature type="domain" description="ATP-grasp" evidence="6">
    <location>
        <begin position="545"/>
        <end position="581"/>
    </location>
</feature>
<comment type="similarity">
    <text evidence="4">In the N-terminal section; belongs to the acetate CoA ligase alpha subunit family.</text>
</comment>
<evidence type="ECO:0000256" key="5">
    <source>
        <dbReference type="PROSITE-ProRule" id="PRU00409"/>
    </source>
</evidence>
<evidence type="ECO:0000256" key="4">
    <source>
        <dbReference type="ARBA" id="ARBA00060888"/>
    </source>
</evidence>
<dbReference type="Gene3D" id="3.40.50.261">
    <property type="entry name" value="Succinyl-CoA synthetase domains"/>
    <property type="match status" value="2"/>
</dbReference>
<dbReference type="Proteomes" id="UP000214603">
    <property type="component" value="Unassembled WGS sequence"/>
</dbReference>
<dbReference type="InterPro" id="IPR003781">
    <property type="entry name" value="CoA-bd"/>
</dbReference>
<dbReference type="SMART" id="SM00881">
    <property type="entry name" value="CoA_binding"/>
    <property type="match status" value="1"/>
</dbReference>
<dbReference type="Pfam" id="PF13380">
    <property type="entry name" value="CoA_binding_2"/>
    <property type="match status" value="1"/>
</dbReference>
<proteinExistence type="inferred from homology"/>
<dbReference type="Gene3D" id="3.40.50.720">
    <property type="entry name" value="NAD(P)-binding Rossmann-like Domain"/>
    <property type="match status" value="1"/>
</dbReference>
<evidence type="ECO:0000256" key="2">
    <source>
        <dbReference type="ARBA" id="ARBA00022741"/>
    </source>
</evidence>
<name>A0A225MRD9_9BURK</name>
<keyword evidence="1" id="KW-0436">Ligase</keyword>
<dbReference type="InterPro" id="IPR013815">
    <property type="entry name" value="ATP_grasp_subdomain_1"/>
</dbReference>
<dbReference type="Pfam" id="PF13607">
    <property type="entry name" value="Succ_CoA_lig"/>
    <property type="match status" value="1"/>
</dbReference>
<dbReference type="InterPro" id="IPR051538">
    <property type="entry name" value="Acyl-CoA_Synth/Transferase"/>
</dbReference>
<keyword evidence="3 5" id="KW-0067">ATP-binding</keyword>
<dbReference type="Gene3D" id="3.30.470.20">
    <property type="entry name" value="ATP-grasp fold, B domain"/>
    <property type="match status" value="1"/>
</dbReference>
<dbReference type="PANTHER" id="PTHR43334:SF1">
    <property type="entry name" value="3-HYDROXYPROPIONATE--COA LIGASE [ADP-FORMING]"/>
    <property type="match status" value="1"/>
</dbReference>
<evidence type="ECO:0000259" key="6">
    <source>
        <dbReference type="PROSITE" id="PS50975"/>
    </source>
</evidence>
<dbReference type="Gene3D" id="3.30.1490.20">
    <property type="entry name" value="ATP-grasp fold, A domain"/>
    <property type="match status" value="1"/>
</dbReference>
<evidence type="ECO:0000256" key="3">
    <source>
        <dbReference type="ARBA" id="ARBA00022840"/>
    </source>
</evidence>
<organism evidence="7 8">
    <name type="scientific">Candidimonas nitroreducens</name>
    <dbReference type="NCBI Taxonomy" id="683354"/>
    <lineage>
        <taxon>Bacteria</taxon>
        <taxon>Pseudomonadati</taxon>
        <taxon>Pseudomonadota</taxon>
        <taxon>Betaproteobacteria</taxon>
        <taxon>Burkholderiales</taxon>
        <taxon>Alcaligenaceae</taxon>
        <taxon>Candidimonas</taxon>
    </lineage>
</organism>
<keyword evidence="2 5" id="KW-0547">Nucleotide-binding</keyword>
<dbReference type="GO" id="GO:0046872">
    <property type="term" value="F:metal ion binding"/>
    <property type="evidence" value="ECO:0007669"/>
    <property type="project" value="InterPro"/>
</dbReference>
<dbReference type="GO" id="GO:0043758">
    <property type="term" value="F:acetate-CoA ligase (ADP-forming) activity"/>
    <property type="evidence" value="ECO:0007669"/>
    <property type="project" value="InterPro"/>
</dbReference>
<comment type="caution">
    <text evidence="7">The sequence shown here is derived from an EMBL/GenBank/DDBJ whole genome shotgun (WGS) entry which is preliminary data.</text>
</comment>
<sequence length="756" mass="78716">MGCPRVSCCACGALRPASAFSRHQGIPGAPRARPGLDHQACQGYVAVSKTARNLDPLLAPKSFVVVGASAQATRIGGRPLHMAQAFGFQGKVCGVNPKYTEVQGFPCYPDLSAVPFTPDLAIIALGAQDVLETLKQCVAKGIRAAVVFAGGFAETGTDEGCQLQRAIAALCDATGLLLAGPNGIGLVNVANKSYATFMSAMLESPPIPGGVAVVAQSGGACIAVHNSLHARAVGENYILNTGNEICVGFSDYVSYVAADASTKVVAGYIEGLDGSDGFVEQMIALRKRALPTVLYKVGETSAGADAAASHTARMAGSHSVFKTALKQLGVMRADDMEQLAELAYLAQFSRRTAGTRVGILTTSGAFAAILTDKFVAAGLTVPRLSDDLQAAVRPHVPAIATIVNPVDITANVVNSPDGFEDGLRVLLQAEELDTVVFFSTANLIDGLTPQLIRAVGGSGKLLCVLVTGRCKRVADLEAAGIPVFNDTGRGASAIATIAHWNVQKEKWQHWPRPVEQNLVRREAALSLLGKARAGGRRALNEKEGKEVLALYGVPVPKEGTAAHAQEALRLAESFGYPVVLKVLSPDIVHKSEAGGVRLGLNCAAEVAHAHDDILGSVYRHCPEARIEGVLVQQQAAGGVELLVSCAQDPIFGPVLTLAAGGVAAELISDVVQRVLPISVREAGEMLAELKTYPLLAGFRGAPVANFDAVAETLAGISQLGMELRDDISEIEVNPIIVHPGAASGGLVAVDCVVKLR</sequence>
<dbReference type="AlphaFoldDB" id="A0A225MRD9"/>